<evidence type="ECO:0000313" key="3">
    <source>
        <dbReference type="Proteomes" id="UP000299102"/>
    </source>
</evidence>
<evidence type="ECO:0000256" key="1">
    <source>
        <dbReference type="SAM" id="MobiDB-lite"/>
    </source>
</evidence>
<keyword evidence="3" id="KW-1185">Reference proteome</keyword>
<reference evidence="2 3" key="1">
    <citation type="journal article" date="2019" name="Commun. Biol.">
        <title>The bagworm genome reveals a unique fibroin gene that provides high tensile strength.</title>
        <authorList>
            <person name="Kono N."/>
            <person name="Nakamura H."/>
            <person name="Ohtoshi R."/>
            <person name="Tomita M."/>
            <person name="Numata K."/>
            <person name="Arakawa K."/>
        </authorList>
    </citation>
    <scope>NUCLEOTIDE SEQUENCE [LARGE SCALE GENOMIC DNA]</scope>
</reference>
<accession>A0A4C1YIC9</accession>
<dbReference type="EMBL" id="BGZK01001197">
    <property type="protein sequence ID" value="GBP74167.1"/>
    <property type="molecule type" value="Genomic_DNA"/>
</dbReference>
<proteinExistence type="predicted"/>
<comment type="caution">
    <text evidence="2">The sequence shown here is derived from an EMBL/GenBank/DDBJ whole genome shotgun (WGS) entry which is preliminary data.</text>
</comment>
<protein>
    <submittedName>
        <fullName evidence="2">Uncharacterized protein</fullName>
    </submittedName>
</protein>
<organism evidence="2 3">
    <name type="scientific">Eumeta variegata</name>
    <name type="common">Bagworm moth</name>
    <name type="synonym">Eumeta japonica</name>
    <dbReference type="NCBI Taxonomy" id="151549"/>
    <lineage>
        <taxon>Eukaryota</taxon>
        <taxon>Metazoa</taxon>
        <taxon>Ecdysozoa</taxon>
        <taxon>Arthropoda</taxon>
        <taxon>Hexapoda</taxon>
        <taxon>Insecta</taxon>
        <taxon>Pterygota</taxon>
        <taxon>Neoptera</taxon>
        <taxon>Endopterygota</taxon>
        <taxon>Lepidoptera</taxon>
        <taxon>Glossata</taxon>
        <taxon>Ditrysia</taxon>
        <taxon>Tineoidea</taxon>
        <taxon>Psychidae</taxon>
        <taxon>Oiketicinae</taxon>
        <taxon>Eumeta</taxon>
    </lineage>
</organism>
<sequence length="82" mass="9092">MENTKHDASAIWAHLELVLNMIQRNIEFLSVRMLNVSRGPGDARAECTPTDGPQSRSTGRHKEILKITSCQTAASERDLGMV</sequence>
<dbReference type="AlphaFoldDB" id="A0A4C1YIC9"/>
<evidence type="ECO:0000313" key="2">
    <source>
        <dbReference type="EMBL" id="GBP74167.1"/>
    </source>
</evidence>
<name>A0A4C1YIC9_EUMVA</name>
<gene>
    <name evidence="2" type="ORF">EVAR_53357_1</name>
</gene>
<feature type="region of interest" description="Disordered" evidence="1">
    <location>
        <begin position="39"/>
        <end position="59"/>
    </location>
</feature>
<dbReference type="Proteomes" id="UP000299102">
    <property type="component" value="Unassembled WGS sequence"/>
</dbReference>